<feature type="region of interest" description="Disordered" evidence="1">
    <location>
        <begin position="1"/>
        <end position="39"/>
    </location>
</feature>
<dbReference type="AlphaFoldDB" id="A0AAV2IRK5"/>
<protein>
    <submittedName>
        <fullName evidence="2">Uncharacterized protein</fullName>
    </submittedName>
</protein>
<evidence type="ECO:0000313" key="2">
    <source>
        <dbReference type="EMBL" id="CAL1567824.1"/>
    </source>
</evidence>
<proteinExistence type="predicted"/>
<dbReference type="Proteomes" id="UP001497482">
    <property type="component" value="Chromosome 1"/>
</dbReference>
<evidence type="ECO:0000313" key="3">
    <source>
        <dbReference type="Proteomes" id="UP001497482"/>
    </source>
</evidence>
<evidence type="ECO:0000256" key="1">
    <source>
        <dbReference type="SAM" id="MobiDB-lite"/>
    </source>
</evidence>
<name>A0AAV2IRK5_KNICA</name>
<gene>
    <name evidence="2" type="ORF">KC01_LOCUS570</name>
</gene>
<keyword evidence="3" id="KW-1185">Reference proteome</keyword>
<reference evidence="2 3" key="1">
    <citation type="submission" date="2024-04" db="EMBL/GenBank/DDBJ databases">
        <authorList>
            <person name="Waldvogel A.-M."/>
            <person name="Schoenle A."/>
        </authorList>
    </citation>
    <scope>NUCLEOTIDE SEQUENCE [LARGE SCALE GENOMIC DNA]</scope>
</reference>
<accession>A0AAV2IRK5</accession>
<organism evidence="2 3">
    <name type="scientific">Knipowitschia caucasica</name>
    <name type="common">Caucasian dwarf goby</name>
    <name type="synonym">Pomatoschistus caucasicus</name>
    <dbReference type="NCBI Taxonomy" id="637954"/>
    <lineage>
        <taxon>Eukaryota</taxon>
        <taxon>Metazoa</taxon>
        <taxon>Chordata</taxon>
        <taxon>Craniata</taxon>
        <taxon>Vertebrata</taxon>
        <taxon>Euteleostomi</taxon>
        <taxon>Actinopterygii</taxon>
        <taxon>Neopterygii</taxon>
        <taxon>Teleostei</taxon>
        <taxon>Neoteleostei</taxon>
        <taxon>Acanthomorphata</taxon>
        <taxon>Gobiaria</taxon>
        <taxon>Gobiiformes</taxon>
        <taxon>Gobioidei</taxon>
        <taxon>Gobiidae</taxon>
        <taxon>Gobiinae</taxon>
        <taxon>Knipowitschia</taxon>
    </lineage>
</organism>
<dbReference type="EMBL" id="OZ035823">
    <property type="protein sequence ID" value="CAL1567824.1"/>
    <property type="molecule type" value="Genomic_DNA"/>
</dbReference>
<sequence length="112" mass="12723">MQGLQGRAPHPWAVTAREDRTQEPIRAQPEGTLRRDWSREERAKVRGKFDAYKTVDYNSPGPDEFQAPVIIRCGSGGWYLSWSCSSAYKCPFGFRVVSWSQSGLDTGQKFVH</sequence>